<dbReference type="AlphaFoldDB" id="A0A833VZ45"/>
<keyword evidence="7" id="KW-1185">Reference proteome</keyword>
<dbReference type="GO" id="GO:0051213">
    <property type="term" value="F:dioxygenase activity"/>
    <property type="evidence" value="ECO:0007669"/>
    <property type="project" value="UniProtKB-KW"/>
</dbReference>
<evidence type="ECO:0000313" key="5">
    <source>
        <dbReference type="EMBL" id="KAF4034984.1"/>
    </source>
</evidence>
<dbReference type="Gene3D" id="2.60.120.620">
    <property type="entry name" value="q2cbj1_9rhob like domain"/>
    <property type="match status" value="1"/>
</dbReference>
<dbReference type="EMBL" id="WSZM01000333">
    <property type="protein sequence ID" value="KAF4034984.1"/>
    <property type="molecule type" value="Genomic_DNA"/>
</dbReference>
<proteinExistence type="predicted"/>
<evidence type="ECO:0000256" key="1">
    <source>
        <dbReference type="ARBA" id="ARBA00001962"/>
    </source>
</evidence>
<evidence type="ECO:0000256" key="4">
    <source>
        <dbReference type="SAM" id="MobiDB-lite"/>
    </source>
</evidence>
<dbReference type="PANTHER" id="PTHR20883:SF15">
    <property type="entry name" value="PHYTANOYL-COA DIOXYGENASE DOMAIN-CONTAINING PROTEIN 1"/>
    <property type="match status" value="1"/>
</dbReference>
<dbReference type="InterPro" id="IPR008775">
    <property type="entry name" value="Phytyl_CoA_dOase-like"/>
</dbReference>
<gene>
    <name evidence="5" type="ORF">GN244_ATG13000</name>
    <name evidence="6" type="ORF">GN958_ATG10586</name>
</gene>
<protein>
    <submittedName>
        <fullName evidence="6">Phytanoyl-CoA dioxygenase (PhyH)</fullName>
    </submittedName>
    <submittedName>
        <fullName evidence="5">Pleckstrin homology domain-containing proteinyH</fullName>
    </submittedName>
</protein>
<evidence type="ECO:0000256" key="2">
    <source>
        <dbReference type="ARBA" id="ARBA00022723"/>
    </source>
</evidence>
<reference evidence="5" key="1">
    <citation type="submission" date="2020-04" db="EMBL/GenBank/DDBJ databases">
        <title>Hybrid Assembly of Korean Phytophthora infestans isolates.</title>
        <authorList>
            <person name="Prokchorchik M."/>
            <person name="Lee Y."/>
            <person name="Seo J."/>
            <person name="Cho J.-H."/>
            <person name="Park Y.-E."/>
            <person name="Jang D.-C."/>
            <person name="Im J.-S."/>
            <person name="Choi J.-G."/>
            <person name="Park H.-J."/>
            <person name="Lee G.-B."/>
            <person name="Lee Y.-G."/>
            <person name="Hong S.-Y."/>
            <person name="Cho K."/>
            <person name="Sohn K.H."/>
        </authorList>
    </citation>
    <scope>NUCLEOTIDE SEQUENCE</scope>
    <source>
        <strain evidence="5">KR_1_A1</strain>
        <strain evidence="6">KR_2_A2</strain>
    </source>
</reference>
<feature type="compositionally biased region" description="Basic and acidic residues" evidence="4">
    <location>
        <begin position="332"/>
        <end position="352"/>
    </location>
</feature>
<dbReference type="Proteomes" id="UP000704712">
    <property type="component" value="Unassembled WGS sequence"/>
</dbReference>
<keyword evidence="6" id="KW-0560">Oxidoreductase</keyword>
<accession>A0A833VZ45</accession>
<keyword evidence="6" id="KW-0223">Dioxygenase</keyword>
<organism evidence="5 7">
    <name type="scientific">Phytophthora infestans</name>
    <name type="common">Potato late blight agent</name>
    <name type="synonym">Botrytis infestans</name>
    <dbReference type="NCBI Taxonomy" id="4787"/>
    <lineage>
        <taxon>Eukaryota</taxon>
        <taxon>Sar</taxon>
        <taxon>Stramenopiles</taxon>
        <taxon>Oomycota</taxon>
        <taxon>Peronosporomycetes</taxon>
        <taxon>Peronosporales</taxon>
        <taxon>Peronosporaceae</taxon>
        <taxon>Phytophthora</taxon>
    </lineage>
</organism>
<sequence length="373" mass="41704">MPGLTKDQLAAFNRDGFLVVPGALSPSICDELRAKAGEYVTQCDVNEHRSIFTTNEQTRRMNDEYFLESGDKIRYFFEEHAFKEDQKTLAVPLDVAINKIGHNLHNLDPVFEKVSYSTEVKDILKSLQYVRPMAVQSMYIFKQPGIGGEVKPHQDGSYLYTEPQSVVGFWWALEDCTLDNGCLHGIPGSHLTVPVRQRLRRTTKEQQEGNEGLLLENVPEKVVPFDISESQPLLTKKGDLVLLHSSFVHYSEANTSPHSRHAYSIHVVESHNVDYPADNWLQTTGNAPFKPIATGLTACLASEKDESREVARAPRRRGVRAVKSNASGIVLHVHESNSDSDYEPKEDGNSEDKDLEAECLDRNSKSAIPAQAA</sequence>
<dbReference type="Proteomes" id="UP000602510">
    <property type="component" value="Unassembled WGS sequence"/>
</dbReference>
<evidence type="ECO:0000256" key="3">
    <source>
        <dbReference type="ARBA" id="ARBA00023004"/>
    </source>
</evidence>
<keyword evidence="3" id="KW-0408">Iron</keyword>
<dbReference type="EMBL" id="JAACNO010001482">
    <property type="protein sequence ID" value="KAF4140234.1"/>
    <property type="molecule type" value="Genomic_DNA"/>
</dbReference>
<evidence type="ECO:0000313" key="6">
    <source>
        <dbReference type="EMBL" id="KAF4140234.1"/>
    </source>
</evidence>
<dbReference type="SUPFAM" id="SSF51197">
    <property type="entry name" value="Clavaminate synthase-like"/>
    <property type="match status" value="1"/>
</dbReference>
<dbReference type="PANTHER" id="PTHR20883">
    <property type="entry name" value="PHYTANOYL-COA DIOXYGENASE DOMAIN CONTAINING 1"/>
    <property type="match status" value="1"/>
</dbReference>
<dbReference type="Pfam" id="PF05721">
    <property type="entry name" value="PhyH"/>
    <property type="match status" value="1"/>
</dbReference>
<comment type="cofactor">
    <cofactor evidence="1">
        <name>Fe cation</name>
        <dbReference type="ChEBI" id="CHEBI:24875"/>
    </cofactor>
</comment>
<comment type="caution">
    <text evidence="5">The sequence shown here is derived from an EMBL/GenBank/DDBJ whole genome shotgun (WGS) entry which is preliminary data.</text>
</comment>
<name>A0A833VZ45_PHYIN</name>
<feature type="region of interest" description="Disordered" evidence="4">
    <location>
        <begin position="327"/>
        <end position="373"/>
    </location>
</feature>
<dbReference type="GO" id="GO:0046872">
    <property type="term" value="F:metal ion binding"/>
    <property type="evidence" value="ECO:0007669"/>
    <property type="project" value="UniProtKB-KW"/>
</dbReference>
<keyword evidence="2" id="KW-0479">Metal-binding</keyword>
<evidence type="ECO:0000313" key="7">
    <source>
        <dbReference type="Proteomes" id="UP000602510"/>
    </source>
</evidence>